<accession>A0A7K0E241</accession>
<dbReference type="EC" id="5.2.1.1" evidence="2"/>
<dbReference type="Pfam" id="PF17645">
    <property type="entry name" value="Amdase"/>
    <property type="match status" value="1"/>
</dbReference>
<dbReference type="InterPro" id="IPR028082">
    <property type="entry name" value="Peripla_BP_I"/>
</dbReference>
<keyword evidence="2" id="KW-0413">Isomerase</keyword>
<evidence type="ECO:0000313" key="3">
    <source>
        <dbReference type="Proteomes" id="UP000431401"/>
    </source>
</evidence>
<gene>
    <name evidence="2" type="primary">maiA_4</name>
    <name evidence="2" type="ORF">NRB56_75630</name>
</gene>
<dbReference type="RefSeq" id="WP_153349160.1">
    <property type="nucleotide sequence ID" value="NZ_WEGI01000027.1"/>
</dbReference>
<dbReference type="PANTHER" id="PTHR40267">
    <property type="entry name" value="BLR3294 PROTEIN"/>
    <property type="match status" value="1"/>
</dbReference>
<dbReference type="InterPro" id="IPR053714">
    <property type="entry name" value="Iso_Racemase_Enz_sf"/>
</dbReference>
<evidence type="ECO:0000313" key="2">
    <source>
        <dbReference type="EMBL" id="MQY31951.1"/>
    </source>
</evidence>
<dbReference type="Pfam" id="PF01590">
    <property type="entry name" value="GAF"/>
    <property type="match status" value="1"/>
</dbReference>
<dbReference type="Gene3D" id="3.30.450.40">
    <property type="match status" value="1"/>
</dbReference>
<dbReference type="SUPFAM" id="SSF55781">
    <property type="entry name" value="GAF domain-like"/>
    <property type="match status" value="1"/>
</dbReference>
<dbReference type="InterPro" id="IPR029016">
    <property type="entry name" value="GAF-like_dom_sf"/>
</dbReference>
<dbReference type="SUPFAM" id="SSF53822">
    <property type="entry name" value="Periplasmic binding protein-like I"/>
    <property type="match status" value="1"/>
</dbReference>
<protein>
    <submittedName>
        <fullName evidence="2">Maleate isomerase</fullName>
        <ecNumber evidence="2">5.2.1.1</ecNumber>
    </submittedName>
</protein>
<dbReference type="Proteomes" id="UP000431401">
    <property type="component" value="Unassembled WGS sequence"/>
</dbReference>
<comment type="caution">
    <text evidence="2">The sequence shown here is derived from an EMBL/GenBank/DDBJ whole genome shotgun (WGS) entry which is preliminary data.</text>
</comment>
<evidence type="ECO:0000259" key="1">
    <source>
        <dbReference type="Pfam" id="PF01590"/>
    </source>
</evidence>
<feature type="domain" description="GAF" evidence="1">
    <location>
        <begin position="239"/>
        <end position="376"/>
    </location>
</feature>
<proteinExistence type="predicted"/>
<keyword evidence="3" id="KW-1185">Reference proteome</keyword>
<sequence>MGTAFRLGVVTPSSNTALEPLVAELVAGHGSAHFTRIAVRHIGVGDASDRQFDTEAMVAAARLLSDARVDVVAWAGMSGSWLGVTREIGMSARLAAAAGAPATTSTLALLAACRAYGVRRLGLVSPYTADVSARIAAELGRHGIEVVGEQYCGLSTNFDFAAVDDRTVSSMIRAAAERAEAVAVVCTNMAAAVVSAAAEAELGIPVFDSIAATVWHAMTLAGGPASVDGYGDLLANGTLRARMQTVAEELLAETKADRTTLRLDLPAAGCSVATCAAESCGPAVRSIRRDATLPQRELATVRWLEENRTPLIQGDFTAEPRPPQALLEVYGVRAQMLGPVVRDGVMVAWLSVHSLVEREWTAGDRHAVTVAARQIEELLDSRSTSEVHRR</sequence>
<dbReference type="GO" id="GO:0050076">
    <property type="term" value="F:maleate isomerase activity"/>
    <property type="evidence" value="ECO:0007669"/>
    <property type="project" value="UniProtKB-EC"/>
</dbReference>
<organism evidence="2 3">
    <name type="scientific">Nocardia aurantia</name>
    <dbReference type="NCBI Taxonomy" id="2585199"/>
    <lineage>
        <taxon>Bacteria</taxon>
        <taxon>Bacillati</taxon>
        <taxon>Actinomycetota</taxon>
        <taxon>Actinomycetes</taxon>
        <taxon>Mycobacteriales</taxon>
        <taxon>Nocardiaceae</taxon>
        <taxon>Nocardia</taxon>
    </lineage>
</organism>
<reference evidence="2 3" key="1">
    <citation type="submission" date="2019-10" db="EMBL/GenBank/DDBJ databases">
        <title>Nocardia macrotermitis sp. nov. and Nocardia aurantia sp. nov., isolated from the gut of fungus growing-termite Macrotermes natalensis.</title>
        <authorList>
            <person name="Benndorf R."/>
            <person name="Schwitalla J."/>
            <person name="Martin K."/>
            <person name="De Beer W."/>
            <person name="Kaster A.-K."/>
            <person name="Vollmers J."/>
            <person name="Poulsen M."/>
            <person name="Beemelmanns C."/>
        </authorList>
    </citation>
    <scope>NUCLEOTIDE SEQUENCE [LARGE SCALE GENOMIC DNA]</scope>
    <source>
        <strain evidence="2 3">RB56</strain>
    </source>
</reference>
<dbReference type="PANTHER" id="PTHR40267:SF1">
    <property type="entry name" value="BLR3294 PROTEIN"/>
    <property type="match status" value="1"/>
</dbReference>
<dbReference type="EMBL" id="WEGI01000027">
    <property type="protein sequence ID" value="MQY31951.1"/>
    <property type="molecule type" value="Genomic_DNA"/>
</dbReference>
<dbReference type="Gene3D" id="3.40.50.12500">
    <property type="match status" value="1"/>
</dbReference>
<dbReference type="OrthoDB" id="6836758at2"/>
<dbReference type="AlphaFoldDB" id="A0A7K0E241"/>
<dbReference type="InterPro" id="IPR026286">
    <property type="entry name" value="MaiA/AMDase"/>
</dbReference>
<dbReference type="InterPro" id="IPR003018">
    <property type="entry name" value="GAF"/>
</dbReference>
<name>A0A7K0E241_9NOCA</name>